<feature type="coiled-coil region" evidence="1">
    <location>
        <begin position="188"/>
        <end position="241"/>
    </location>
</feature>
<dbReference type="Proteomes" id="UP000194439">
    <property type="component" value="Unassembled WGS sequence"/>
</dbReference>
<evidence type="ECO:0000256" key="1">
    <source>
        <dbReference type="SAM" id="Coils"/>
    </source>
</evidence>
<organism evidence="2 3">
    <name type="scientific">Bacillus mobilis</name>
    <dbReference type="NCBI Taxonomy" id="2026190"/>
    <lineage>
        <taxon>Bacteria</taxon>
        <taxon>Bacillati</taxon>
        <taxon>Bacillota</taxon>
        <taxon>Bacilli</taxon>
        <taxon>Bacillales</taxon>
        <taxon>Bacillaceae</taxon>
        <taxon>Bacillus</taxon>
        <taxon>Bacillus cereus group</taxon>
    </lineage>
</organism>
<accession>A0A386UYB3</accession>
<dbReference type="Pfam" id="PF14335">
    <property type="entry name" value="DUF4391"/>
    <property type="match status" value="1"/>
</dbReference>
<gene>
    <name evidence="2" type="ORF">BACERE00185_03587</name>
</gene>
<name>A0A1Y6A3E6_9BACI</name>
<evidence type="ECO:0000313" key="3">
    <source>
        <dbReference type="Proteomes" id="UP000194439"/>
    </source>
</evidence>
<sequence>MNEEQLLRSIQLPKSTHVLRTFPYNKLEPKLSGGQKKIVSENVVSRGIRLLSIISPNNANIQIFEDETERFEEIHFYCIDVNHFRKAVEVYKVFANIMPYPLVILFTHGKKTRWVLATHHKQKQTHLLSMDTIVEIDETISIEQVEEQLSFPKMDNANLKTVYHSWLEQLLQIELKNKYNINRPIKLENNILQQLKDLDRQIEQLVGQAKREKQMNKRIALQFKANKLKSAKQAIIEKEQQHGQQNEW</sequence>
<dbReference type="RefSeq" id="WP_074585673.1">
    <property type="nucleotide sequence ID" value="NZ_FWZD01000058.1"/>
</dbReference>
<protein>
    <submittedName>
        <fullName evidence="2">Uncharacterized protein</fullName>
    </submittedName>
</protein>
<accession>A0A1Y6A3E6</accession>
<proteinExistence type="predicted"/>
<keyword evidence="1" id="KW-0175">Coiled coil</keyword>
<dbReference type="EMBL" id="FWZD01000058">
    <property type="protein sequence ID" value="SME23513.1"/>
    <property type="molecule type" value="Genomic_DNA"/>
</dbReference>
<dbReference type="KEGG" id="bmob:MLA2C4_06765"/>
<reference evidence="3" key="1">
    <citation type="submission" date="2017-04" db="EMBL/GenBank/DDBJ databases">
        <authorList>
            <person name="Criscuolo A."/>
        </authorList>
    </citation>
    <scope>NUCLEOTIDE SEQUENCE [LARGE SCALE GENOMIC DNA]</scope>
</reference>
<dbReference type="AlphaFoldDB" id="A0A1Y6A3E6"/>
<evidence type="ECO:0000313" key="2">
    <source>
        <dbReference type="EMBL" id="SME23513.1"/>
    </source>
</evidence>
<dbReference type="InterPro" id="IPR025503">
    <property type="entry name" value="DUF4391"/>
</dbReference>